<dbReference type="InParanoid" id="G0NK18"/>
<protein>
    <submittedName>
        <fullName evidence="1">Uncharacterized protein</fullName>
    </submittedName>
</protein>
<name>G0NK18_CAEBE</name>
<sequence>MSYSDDEEEGLIRSHVIMNNDDELRIAIAQALFLKTASENLIKKRKRQLEILDECRGVEGVVGKKLFAENKEIIRRRFGYKYDFVAKHCNDAFEKALRPLEAPDIRRPPPSHHLNLPPMHIPPPRIVHSSTPLTAKSSSSTTLVTSEMSRAAISSAPQPPLSSISQNHLLPPQVRIKREIKVEPEEITGTKNPTVVEDLTSWRRPYHPVPVPPPRKIFPFVTTNFHPIPPLQMNAANVGRRRTIGKDNSSPLAMKSSNIPSSPPGIVGINVHGLYVGNRPISELDRNTRSQH</sequence>
<dbReference type="FunCoup" id="G0NK18">
    <property type="interactions" value="1264"/>
</dbReference>
<dbReference type="OMA" id="AMETCEN"/>
<dbReference type="OrthoDB" id="10393918at2759"/>
<dbReference type="eggNOG" id="ENOG502THQD">
    <property type="taxonomic scope" value="Eukaryota"/>
</dbReference>
<proteinExistence type="predicted"/>
<organism evidence="2">
    <name type="scientific">Caenorhabditis brenneri</name>
    <name type="common">Nematode worm</name>
    <dbReference type="NCBI Taxonomy" id="135651"/>
    <lineage>
        <taxon>Eukaryota</taxon>
        <taxon>Metazoa</taxon>
        <taxon>Ecdysozoa</taxon>
        <taxon>Nematoda</taxon>
        <taxon>Chromadorea</taxon>
        <taxon>Rhabditida</taxon>
        <taxon>Rhabditina</taxon>
        <taxon>Rhabditomorpha</taxon>
        <taxon>Rhabditoidea</taxon>
        <taxon>Rhabditidae</taxon>
        <taxon>Peloderinae</taxon>
        <taxon>Caenorhabditis</taxon>
    </lineage>
</organism>
<keyword evidence="2" id="KW-1185">Reference proteome</keyword>
<accession>G0NK18</accession>
<dbReference type="Proteomes" id="UP000008068">
    <property type="component" value="Unassembled WGS sequence"/>
</dbReference>
<dbReference type="EMBL" id="GL379898">
    <property type="protein sequence ID" value="EGT32776.1"/>
    <property type="molecule type" value="Genomic_DNA"/>
</dbReference>
<gene>
    <name evidence="1" type="ORF">CAEBREN_23128</name>
</gene>
<reference evidence="2" key="1">
    <citation type="submission" date="2011-07" db="EMBL/GenBank/DDBJ databases">
        <authorList>
            <consortium name="Caenorhabditis brenneri Sequencing and Analysis Consortium"/>
            <person name="Wilson R.K."/>
        </authorList>
    </citation>
    <scope>NUCLEOTIDE SEQUENCE [LARGE SCALE GENOMIC DNA]</scope>
    <source>
        <strain evidence="2">PB2801</strain>
    </source>
</reference>
<evidence type="ECO:0000313" key="1">
    <source>
        <dbReference type="EMBL" id="EGT32776.1"/>
    </source>
</evidence>
<dbReference type="HOGENOM" id="CLU_953862_0_0_1"/>
<evidence type="ECO:0000313" key="2">
    <source>
        <dbReference type="Proteomes" id="UP000008068"/>
    </source>
</evidence>
<dbReference type="AlphaFoldDB" id="G0NK18"/>